<sequence length="64" mass="7270">MIKVFAIVAACSQKSMQKMHHYQKTPAPEIFLNELAMLTIFFFQDVLFSPRGHNELEGSCSAVH</sequence>
<protein>
    <submittedName>
        <fullName evidence="1">Uncharacterized protein</fullName>
    </submittedName>
</protein>
<evidence type="ECO:0000313" key="2">
    <source>
        <dbReference type="Proteomes" id="UP000215914"/>
    </source>
</evidence>
<organism evidence="1 2">
    <name type="scientific">Helianthus annuus</name>
    <name type="common">Common sunflower</name>
    <dbReference type="NCBI Taxonomy" id="4232"/>
    <lineage>
        <taxon>Eukaryota</taxon>
        <taxon>Viridiplantae</taxon>
        <taxon>Streptophyta</taxon>
        <taxon>Embryophyta</taxon>
        <taxon>Tracheophyta</taxon>
        <taxon>Spermatophyta</taxon>
        <taxon>Magnoliopsida</taxon>
        <taxon>eudicotyledons</taxon>
        <taxon>Gunneridae</taxon>
        <taxon>Pentapetalae</taxon>
        <taxon>asterids</taxon>
        <taxon>campanulids</taxon>
        <taxon>Asterales</taxon>
        <taxon>Asteraceae</taxon>
        <taxon>Asteroideae</taxon>
        <taxon>Heliantheae alliance</taxon>
        <taxon>Heliantheae</taxon>
        <taxon>Helianthus</taxon>
    </lineage>
</organism>
<name>A0A9K3EJS7_HELAN</name>
<dbReference type="AlphaFoldDB" id="A0A9K3EJS7"/>
<comment type="caution">
    <text evidence="1">The sequence shown here is derived from an EMBL/GenBank/DDBJ whole genome shotgun (WGS) entry which is preliminary data.</text>
</comment>
<gene>
    <name evidence="1" type="ORF">HanXRQr2_Chr13g0586621</name>
</gene>
<keyword evidence="2" id="KW-1185">Reference proteome</keyword>
<dbReference type="Gramene" id="mRNA:HanXRQr2_Chr13g0586621">
    <property type="protein sequence ID" value="mRNA:HanXRQr2_Chr13g0586621"/>
    <property type="gene ID" value="HanXRQr2_Chr13g0586621"/>
</dbReference>
<dbReference type="Proteomes" id="UP000215914">
    <property type="component" value="Unassembled WGS sequence"/>
</dbReference>
<evidence type="ECO:0000313" key="1">
    <source>
        <dbReference type="EMBL" id="KAF5773254.1"/>
    </source>
</evidence>
<proteinExistence type="predicted"/>
<accession>A0A9K3EJS7</accession>
<dbReference type="EMBL" id="MNCJ02000328">
    <property type="protein sequence ID" value="KAF5773254.1"/>
    <property type="molecule type" value="Genomic_DNA"/>
</dbReference>
<reference evidence="1" key="2">
    <citation type="submission" date="2020-06" db="EMBL/GenBank/DDBJ databases">
        <title>Helianthus annuus Genome sequencing and assembly Release 2.</title>
        <authorList>
            <person name="Gouzy J."/>
            <person name="Langlade N."/>
            <person name="Munos S."/>
        </authorList>
    </citation>
    <scope>NUCLEOTIDE SEQUENCE</scope>
    <source>
        <tissue evidence="1">Leaves</tissue>
    </source>
</reference>
<reference evidence="1" key="1">
    <citation type="journal article" date="2017" name="Nature">
        <title>The sunflower genome provides insights into oil metabolism, flowering and Asterid evolution.</title>
        <authorList>
            <person name="Badouin H."/>
            <person name="Gouzy J."/>
            <person name="Grassa C.J."/>
            <person name="Murat F."/>
            <person name="Staton S.E."/>
            <person name="Cottret L."/>
            <person name="Lelandais-Briere C."/>
            <person name="Owens G.L."/>
            <person name="Carrere S."/>
            <person name="Mayjonade B."/>
            <person name="Legrand L."/>
            <person name="Gill N."/>
            <person name="Kane N.C."/>
            <person name="Bowers J.E."/>
            <person name="Hubner S."/>
            <person name="Bellec A."/>
            <person name="Berard A."/>
            <person name="Berges H."/>
            <person name="Blanchet N."/>
            <person name="Boniface M.C."/>
            <person name="Brunel D."/>
            <person name="Catrice O."/>
            <person name="Chaidir N."/>
            <person name="Claudel C."/>
            <person name="Donnadieu C."/>
            <person name="Faraut T."/>
            <person name="Fievet G."/>
            <person name="Helmstetter N."/>
            <person name="King M."/>
            <person name="Knapp S.J."/>
            <person name="Lai Z."/>
            <person name="Le Paslier M.C."/>
            <person name="Lippi Y."/>
            <person name="Lorenzon L."/>
            <person name="Mandel J.R."/>
            <person name="Marage G."/>
            <person name="Marchand G."/>
            <person name="Marquand E."/>
            <person name="Bret-Mestries E."/>
            <person name="Morien E."/>
            <person name="Nambeesan S."/>
            <person name="Nguyen T."/>
            <person name="Pegot-Espagnet P."/>
            <person name="Pouilly N."/>
            <person name="Raftis F."/>
            <person name="Sallet E."/>
            <person name="Schiex T."/>
            <person name="Thomas J."/>
            <person name="Vandecasteele C."/>
            <person name="Vares D."/>
            <person name="Vear F."/>
            <person name="Vautrin S."/>
            <person name="Crespi M."/>
            <person name="Mangin B."/>
            <person name="Burke J.M."/>
            <person name="Salse J."/>
            <person name="Munos S."/>
            <person name="Vincourt P."/>
            <person name="Rieseberg L.H."/>
            <person name="Langlade N.B."/>
        </authorList>
    </citation>
    <scope>NUCLEOTIDE SEQUENCE</scope>
    <source>
        <tissue evidence="1">Leaves</tissue>
    </source>
</reference>